<dbReference type="Gene3D" id="3.40.50.2300">
    <property type="match status" value="1"/>
</dbReference>
<dbReference type="GO" id="GO:0032993">
    <property type="term" value="C:protein-DNA complex"/>
    <property type="evidence" value="ECO:0007669"/>
    <property type="project" value="TreeGrafter"/>
</dbReference>
<dbReference type="CDD" id="cd17574">
    <property type="entry name" value="REC_OmpR"/>
    <property type="match status" value="1"/>
</dbReference>
<evidence type="ECO:0000256" key="7">
    <source>
        <dbReference type="PROSITE-ProRule" id="PRU01091"/>
    </source>
</evidence>
<keyword evidence="12" id="KW-1185">Reference proteome</keyword>
<dbReference type="SUPFAM" id="SSF52172">
    <property type="entry name" value="CheY-like"/>
    <property type="match status" value="1"/>
</dbReference>
<dbReference type="Proteomes" id="UP000182783">
    <property type="component" value="Unassembled WGS sequence"/>
</dbReference>
<evidence type="ECO:0000313" key="12">
    <source>
        <dbReference type="Proteomes" id="UP000070252"/>
    </source>
</evidence>
<evidence type="ECO:0000256" key="4">
    <source>
        <dbReference type="ARBA" id="ARBA00023125"/>
    </source>
</evidence>
<dbReference type="SMART" id="SM00448">
    <property type="entry name" value="REC"/>
    <property type="match status" value="1"/>
</dbReference>
<dbReference type="PANTHER" id="PTHR48111:SF2">
    <property type="entry name" value="RESPONSE REGULATOR SAER"/>
    <property type="match status" value="1"/>
</dbReference>
<accession>A0A1G9Q9S3</accession>
<dbReference type="EMBL" id="LIPY01000118">
    <property type="protein sequence ID" value="KWX73120.1"/>
    <property type="molecule type" value="Genomic_DNA"/>
</dbReference>
<dbReference type="GO" id="GO:0006355">
    <property type="term" value="P:regulation of DNA-templated transcription"/>
    <property type="evidence" value="ECO:0007669"/>
    <property type="project" value="InterPro"/>
</dbReference>
<reference evidence="11 13" key="2">
    <citation type="submission" date="2016-10" db="EMBL/GenBank/DDBJ databases">
        <authorList>
            <person name="de Groot N.N."/>
        </authorList>
    </citation>
    <scope>NUCLEOTIDE SEQUENCE [LARGE SCALE GENOMIC DNA]</scope>
    <source>
        <strain evidence="11 13">CGMCC 1.10239</strain>
    </source>
</reference>
<feature type="domain" description="Response regulatory" evidence="8">
    <location>
        <begin position="3"/>
        <end position="113"/>
    </location>
</feature>
<dbReference type="OrthoDB" id="1655504at2"/>
<evidence type="ECO:0000256" key="5">
    <source>
        <dbReference type="ARBA" id="ARBA00023163"/>
    </source>
</evidence>
<evidence type="ECO:0000256" key="2">
    <source>
        <dbReference type="ARBA" id="ARBA00023012"/>
    </source>
</evidence>
<evidence type="ECO:0000259" key="9">
    <source>
        <dbReference type="PROSITE" id="PS51755"/>
    </source>
</evidence>
<evidence type="ECO:0000256" key="3">
    <source>
        <dbReference type="ARBA" id="ARBA00023015"/>
    </source>
</evidence>
<keyword evidence="4 7" id="KW-0238">DNA-binding</keyword>
<dbReference type="InterPro" id="IPR036388">
    <property type="entry name" value="WH-like_DNA-bd_sf"/>
</dbReference>
<organism evidence="11 13">
    <name type="scientific">Paenibacillus jilunlii</name>
    <dbReference type="NCBI Taxonomy" id="682956"/>
    <lineage>
        <taxon>Bacteria</taxon>
        <taxon>Bacillati</taxon>
        <taxon>Bacillota</taxon>
        <taxon>Bacilli</taxon>
        <taxon>Bacillales</taxon>
        <taxon>Paenibacillaceae</taxon>
        <taxon>Paenibacillus</taxon>
    </lineage>
</organism>
<evidence type="ECO:0000313" key="10">
    <source>
        <dbReference type="EMBL" id="KWX73120.1"/>
    </source>
</evidence>
<dbReference type="Pfam" id="PF00072">
    <property type="entry name" value="Response_reg"/>
    <property type="match status" value="1"/>
</dbReference>
<gene>
    <name evidence="10" type="ORF">AML91_18720</name>
    <name evidence="11" type="ORF">SAMN05216191_108171</name>
</gene>
<evidence type="ECO:0000256" key="1">
    <source>
        <dbReference type="ARBA" id="ARBA00022553"/>
    </source>
</evidence>
<dbReference type="PANTHER" id="PTHR48111">
    <property type="entry name" value="REGULATOR OF RPOS"/>
    <property type="match status" value="1"/>
</dbReference>
<dbReference type="SMART" id="SM00862">
    <property type="entry name" value="Trans_reg_C"/>
    <property type="match status" value="1"/>
</dbReference>
<dbReference type="Gene3D" id="6.10.250.690">
    <property type="match status" value="1"/>
</dbReference>
<protein>
    <submittedName>
        <fullName evidence="11">DNA-binding response regulator, OmpR family, contains REC and winged-helix (WHTH) domain</fullName>
    </submittedName>
    <submittedName>
        <fullName evidence="10">Transcriptional regulator</fullName>
    </submittedName>
</protein>
<dbReference type="RefSeq" id="WP_062524576.1">
    <property type="nucleotide sequence ID" value="NZ_CP048429.1"/>
</dbReference>
<dbReference type="PROSITE" id="PS50110">
    <property type="entry name" value="RESPONSE_REGULATORY"/>
    <property type="match status" value="1"/>
</dbReference>
<reference evidence="10 12" key="1">
    <citation type="submission" date="2015-08" db="EMBL/GenBank/DDBJ databases">
        <title>Genome of Paenibacillus jilunlii.</title>
        <authorList>
            <person name="Sant'Anna F.H."/>
            <person name="Ambrosini A."/>
            <person name="Souza R."/>
            <person name="Bach E."/>
            <person name="Fernandes G."/>
            <person name="Balsanelli E."/>
            <person name="Baura V.A."/>
            <person name="Pedrosa F.O."/>
            <person name="Souza E.M."/>
            <person name="Passaglia L."/>
        </authorList>
    </citation>
    <scope>NUCLEOTIDE SEQUENCE [LARGE SCALE GENOMIC DNA]</scope>
    <source>
        <strain evidence="10 12">DSM 23019</strain>
    </source>
</reference>
<dbReference type="PROSITE" id="PS51755">
    <property type="entry name" value="OMPR_PHOB"/>
    <property type="match status" value="1"/>
</dbReference>
<dbReference type="InterPro" id="IPR039420">
    <property type="entry name" value="WalR-like"/>
</dbReference>
<proteinExistence type="predicted"/>
<evidence type="ECO:0000259" key="8">
    <source>
        <dbReference type="PROSITE" id="PS50110"/>
    </source>
</evidence>
<dbReference type="InterPro" id="IPR011006">
    <property type="entry name" value="CheY-like_superfamily"/>
</dbReference>
<keyword evidence="3" id="KW-0805">Transcription regulation</keyword>
<keyword evidence="1 6" id="KW-0597">Phosphoprotein</keyword>
<dbReference type="InterPro" id="IPR001789">
    <property type="entry name" value="Sig_transdc_resp-reg_receiver"/>
</dbReference>
<dbReference type="GO" id="GO:0005829">
    <property type="term" value="C:cytosol"/>
    <property type="evidence" value="ECO:0007669"/>
    <property type="project" value="TreeGrafter"/>
</dbReference>
<feature type="domain" description="OmpR/PhoB-type" evidence="9">
    <location>
        <begin position="120"/>
        <end position="218"/>
    </location>
</feature>
<dbReference type="GO" id="GO:0000156">
    <property type="term" value="F:phosphorelay response regulator activity"/>
    <property type="evidence" value="ECO:0007669"/>
    <property type="project" value="TreeGrafter"/>
</dbReference>
<evidence type="ECO:0000256" key="6">
    <source>
        <dbReference type="PROSITE-ProRule" id="PRU00169"/>
    </source>
</evidence>
<dbReference type="Gene3D" id="1.10.10.10">
    <property type="entry name" value="Winged helix-like DNA-binding domain superfamily/Winged helix DNA-binding domain"/>
    <property type="match status" value="1"/>
</dbReference>
<dbReference type="GO" id="GO:0000976">
    <property type="term" value="F:transcription cis-regulatory region binding"/>
    <property type="evidence" value="ECO:0007669"/>
    <property type="project" value="TreeGrafter"/>
</dbReference>
<keyword evidence="2" id="KW-0902">Two-component regulatory system</keyword>
<dbReference type="EMBL" id="FNGM01000008">
    <property type="protein sequence ID" value="SDM07693.1"/>
    <property type="molecule type" value="Genomic_DNA"/>
</dbReference>
<feature type="DNA-binding region" description="OmpR/PhoB-type" evidence="7">
    <location>
        <begin position="120"/>
        <end position="218"/>
    </location>
</feature>
<feature type="modified residue" description="4-aspartylphosphate" evidence="6">
    <location>
        <position position="52"/>
    </location>
</feature>
<evidence type="ECO:0000313" key="11">
    <source>
        <dbReference type="EMBL" id="SDM07693.1"/>
    </source>
</evidence>
<evidence type="ECO:0000313" key="13">
    <source>
        <dbReference type="Proteomes" id="UP000182783"/>
    </source>
</evidence>
<dbReference type="Pfam" id="PF00486">
    <property type="entry name" value="Trans_reg_C"/>
    <property type="match status" value="1"/>
</dbReference>
<name>A0A1G9Q9S3_9BACL</name>
<sequence>MKTIAIIEDDEHIGNIMAETLSRQGYEVIRAYSGTEAILLLQHWTPDLVLLDLMLPGLAGEELLPKMKGIPVIVVSAKGGTDDRVNLLLGGASDYMTKPFEIKELLARITVQLRSRSDHSSVLTFGDLVLSMTSHELSVQSRPVHLTKTEFAIIKILMQNPTQAIAKSVLLERISLDTPDCMESSLKVHISNIRRKLREVSGKEYIEAVWGIGFKLCEHQS</sequence>
<dbReference type="Proteomes" id="UP000070252">
    <property type="component" value="Unassembled WGS sequence"/>
</dbReference>
<dbReference type="InterPro" id="IPR001867">
    <property type="entry name" value="OmpR/PhoB-type_DNA-bd"/>
</dbReference>
<keyword evidence="5" id="KW-0804">Transcription</keyword>
<dbReference type="CDD" id="cd00383">
    <property type="entry name" value="trans_reg_C"/>
    <property type="match status" value="1"/>
</dbReference>
<dbReference type="AlphaFoldDB" id="A0A1G9Q9S3"/>